<reference evidence="2 3" key="1">
    <citation type="submission" date="2016-08" db="EMBL/GenBank/DDBJ databases">
        <authorList>
            <person name="Seilhamer J.J."/>
        </authorList>
    </citation>
    <scope>NUCLEOTIDE SEQUENCE [LARGE SCALE GENOMIC DNA]</scope>
    <source>
        <strain evidence="2 3">CCBAU 10071</strain>
    </source>
</reference>
<name>A0A1C3XN11_9BRAD</name>
<evidence type="ECO:0000313" key="1">
    <source>
        <dbReference type="EMBL" id="MEY9469302.1"/>
    </source>
</evidence>
<dbReference type="Proteomes" id="UP001565474">
    <property type="component" value="Unassembled WGS sequence"/>
</dbReference>
<proteinExistence type="predicted"/>
<accession>A0A1C3XN11</accession>
<dbReference type="EMBL" id="FMAE01000063">
    <property type="protein sequence ID" value="SCB53414.1"/>
    <property type="molecule type" value="Genomic_DNA"/>
</dbReference>
<reference evidence="1 4" key="2">
    <citation type="submission" date="2024-07" db="EMBL/GenBank/DDBJ databases">
        <title>Genomic Encyclopedia of Type Strains, Phase V (KMG-V): Genome sequencing to study the core and pangenomes of soil and plant-associated prokaryotes.</title>
        <authorList>
            <person name="Whitman W."/>
        </authorList>
    </citation>
    <scope>NUCLEOTIDE SEQUENCE [LARGE SCALE GENOMIC DNA]</scope>
    <source>
        <strain evidence="1 4">USDA 222</strain>
    </source>
</reference>
<evidence type="ECO:0000313" key="4">
    <source>
        <dbReference type="Proteomes" id="UP001565474"/>
    </source>
</evidence>
<evidence type="ECO:0000313" key="2">
    <source>
        <dbReference type="EMBL" id="SCB53414.1"/>
    </source>
</evidence>
<organism evidence="2 3">
    <name type="scientific">Bradyrhizobium yuanmingense</name>
    <dbReference type="NCBI Taxonomy" id="108015"/>
    <lineage>
        <taxon>Bacteria</taxon>
        <taxon>Pseudomonadati</taxon>
        <taxon>Pseudomonadota</taxon>
        <taxon>Alphaproteobacteria</taxon>
        <taxon>Hyphomicrobiales</taxon>
        <taxon>Nitrobacteraceae</taxon>
        <taxon>Bradyrhizobium</taxon>
    </lineage>
</organism>
<dbReference type="Proteomes" id="UP000183174">
    <property type="component" value="Unassembled WGS sequence"/>
</dbReference>
<sequence>MQNGAGPLSEAELTIVERYKLDALEDMDVPEILDFLEEIEDEIRRRGAPEGATDRE</sequence>
<gene>
    <name evidence="1" type="ORF">ABH992_001701</name>
    <name evidence="2" type="ORF">GA0061099_10634</name>
</gene>
<keyword evidence="4" id="KW-1185">Reference proteome</keyword>
<dbReference type="EMBL" id="JBGBZN010000002">
    <property type="protein sequence ID" value="MEY9469302.1"/>
    <property type="molecule type" value="Genomic_DNA"/>
</dbReference>
<protein>
    <submittedName>
        <fullName evidence="2">Uncharacterized protein</fullName>
    </submittedName>
</protein>
<dbReference type="AlphaFoldDB" id="A0A1C3XN11"/>
<evidence type="ECO:0000313" key="3">
    <source>
        <dbReference type="Proteomes" id="UP000183174"/>
    </source>
</evidence>
<dbReference type="RefSeq" id="WP_157785228.1">
    <property type="nucleotide sequence ID" value="NZ_FMAE01000063.1"/>
</dbReference>